<dbReference type="InterPro" id="IPR000232">
    <property type="entry name" value="HSF_DNA-bd"/>
</dbReference>
<sequence>MPNQPFCRKYPPCRPGEIAIHLSGAISSSSSVVETYPPITDGLARGTKANGLAALITNQILTHQQPMGKRIDNQPFGFPVRRSVGNPKRSNAHLSLYVFIWVRSHPDPLLGPWIGLRDPYTRSTTSFWTSQMLLDPSFIISLTVGYHLSNFSSFVRQLNMYGFHKVNKTPRGQRGNDNSAAWEFVRPKFHRGRPDLLEQIWRKTLDSESGSQSSRTKDPALTNQSQPSPTTQRFPLDHVSCLPTLTRPHPSTQLVHASSSPFFSHLHQRTKSNCQSELAPAAPGATFNVPDILNTPLPSNALFETRPNPTIGPNTDHSQAGLTGVKRGESLNADPILVRALADILAGHLKTSDSLPPSTQMIPLTILRNKPINIR</sequence>
<evidence type="ECO:0000256" key="2">
    <source>
        <dbReference type="ARBA" id="ARBA00006403"/>
    </source>
</evidence>
<comment type="subcellular location">
    <subcellularLocation>
        <location evidence="1">Nucleus</location>
    </subcellularLocation>
</comment>
<dbReference type="EMBL" id="VSWC01000183">
    <property type="protein sequence ID" value="KAA1069620.1"/>
    <property type="molecule type" value="Genomic_DNA"/>
</dbReference>
<evidence type="ECO:0000256" key="4">
    <source>
        <dbReference type="ARBA" id="ARBA00023242"/>
    </source>
</evidence>
<dbReference type="InterPro" id="IPR036390">
    <property type="entry name" value="WH_DNA-bd_sf"/>
</dbReference>
<feature type="compositionally biased region" description="Polar residues" evidence="6">
    <location>
        <begin position="221"/>
        <end position="233"/>
    </location>
</feature>
<evidence type="ECO:0000256" key="5">
    <source>
        <dbReference type="RuleBase" id="RU004020"/>
    </source>
</evidence>
<keyword evidence="4" id="KW-0539">Nucleus</keyword>
<dbReference type="GO" id="GO:0043565">
    <property type="term" value="F:sequence-specific DNA binding"/>
    <property type="evidence" value="ECO:0007669"/>
    <property type="project" value="InterPro"/>
</dbReference>
<dbReference type="SMART" id="SM00415">
    <property type="entry name" value="HSF"/>
    <property type="match status" value="1"/>
</dbReference>
<evidence type="ECO:0000256" key="6">
    <source>
        <dbReference type="SAM" id="MobiDB-lite"/>
    </source>
</evidence>
<dbReference type="Proteomes" id="UP000324748">
    <property type="component" value="Unassembled WGS sequence"/>
</dbReference>
<feature type="region of interest" description="Disordered" evidence="6">
    <location>
        <begin position="205"/>
        <end position="236"/>
    </location>
</feature>
<feature type="domain" description="HSF-type DNA-binding" evidence="7">
    <location>
        <begin position="104"/>
        <end position="203"/>
    </location>
</feature>
<dbReference type="PANTHER" id="PTHR10015:SF427">
    <property type="entry name" value="HEAT SHOCK FACTOR PROTEIN"/>
    <property type="match status" value="1"/>
</dbReference>
<comment type="caution">
    <text evidence="8">The sequence shown here is derived from an EMBL/GenBank/DDBJ whole genome shotgun (WGS) entry which is preliminary data.</text>
</comment>
<keyword evidence="3" id="KW-0238">DNA-binding</keyword>
<dbReference type="Pfam" id="PF00447">
    <property type="entry name" value="HSF_DNA-bind"/>
    <property type="match status" value="1"/>
</dbReference>
<accession>A0A5B0M0Q4</accession>
<dbReference type="Gene3D" id="1.10.10.10">
    <property type="entry name" value="Winged helix-like DNA-binding domain superfamily/Winged helix DNA-binding domain"/>
    <property type="match status" value="1"/>
</dbReference>
<evidence type="ECO:0000313" key="9">
    <source>
        <dbReference type="Proteomes" id="UP000324748"/>
    </source>
</evidence>
<evidence type="ECO:0000259" key="7">
    <source>
        <dbReference type="SMART" id="SM00415"/>
    </source>
</evidence>
<protein>
    <recommendedName>
        <fullName evidence="7">HSF-type DNA-binding domain-containing protein</fullName>
    </recommendedName>
</protein>
<dbReference type="GO" id="GO:0005634">
    <property type="term" value="C:nucleus"/>
    <property type="evidence" value="ECO:0007669"/>
    <property type="project" value="UniProtKB-SubCell"/>
</dbReference>
<evidence type="ECO:0000313" key="8">
    <source>
        <dbReference type="EMBL" id="KAA1069620.1"/>
    </source>
</evidence>
<dbReference type="GO" id="GO:0003700">
    <property type="term" value="F:DNA-binding transcription factor activity"/>
    <property type="evidence" value="ECO:0007669"/>
    <property type="project" value="InterPro"/>
</dbReference>
<organism evidence="8 9">
    <name type="scientific">Puccinia graminis f. sp. tritici</name>
    <dbReference type="NCBI Taxonomy" id="56615"/>
    <lineage>
        <taxon>Eukaryota</taxon>
        <taxon>Fungi</taxon>
        <taxon>Dikarya</taxon>
        <taxon>Basidiomycota</taxon>
        <taxon>Pucciniomycotina</taxon>
        <taxon>Pucciniomycetes</taxon>
        <taxon>Pucciniales</taxon>
        <taxon>Pucciniaceae</taxon>
        <taxon>Puccinia</taxon>
    </lineage>
</organism>
<name>A0A5B0M0Q4_PUCGR</name>
<dbReference type="PANTHER" id="PTHR10015">
    <property type="entry name" value="HEAT SHOCK TRANSCRIPTION FACTOR"/>
    <property type="match status" value="1"/>
</dbReference>
<dbReference type="SUPFAM" id="SSF46785">
    <property type="entry name" value="Winged helix' DNA-binding domain"/>
    <property type="match status" value="1"/>
</dbReference>
<evidence type="ECO:0000256" key="1">
    <source>
        <dbReference type="ARBA" id="ARBA00004123"/>
    </source>
</evidence>
<dbReference type="AlphaFoldDB" id="A0A5B0M0Q4"/>
<gene>
    <name evidence="8" type="ORF">PGT21_029950</name>
</gene>
<evidence type="ECO:0000256" key="3">
    <source>
        <dbReference type="ARBA" id="ARBA00023125"/>
    </source>
</evidence>
<comment type="similarity">
    <text evidence="2 5">Belongs to the HSF family.</text>
</comment>
<keyword evidence="9" id="KW-1185">Reference proteome</keyword>
<proteinExistence type="inferred from homology"/>
<dbReference type="InterPro" id="IPR036388">
    <property type="entry name" value="WH-like_DNA-bd_sf"/>
</dbReference>
<dbReference type="OrthoDB" id="2495284at2759"/>
<reference evidence="8 9" key="1">
    <citation type="submission" date="2019-05" db="EMBL/GenBank/DDBJ databases">
        <title>Emergence of the Ug99 lineage of the wheat stem rust pathogen through somatic hybridization.</title>
        <authorList>
            <person name="Li F."/>
            <person name="Upadhyaya N.M."/>
            <person name="Sperschneider J."/>
            <person name="Matny O."/>
            <person name="Nguyen-Phuc H."/>
            <person name="Mago R."/>
            <person name="Raley C."/>
            <person name="Miller M.E."/>
            <person name="Silverstein K.A.T."/>
            <person name="Henningsen E."/>
            <person name="Hirsch C.D."/>
            <person name="Visser B."/>
            <person name="Pretorius Z.A."/>
            <person name="Steffenson B.J."/>
            <person name="Schwessinger B."/>
            <person name="Dodds P.N."/>
            <person name="Figueroa M."/>
        </authorList>
    </citation>
    <scope>NUCLEOTIDE SEQUENCE [LARGE SCALE GENOMIC DNA]</scope>
    <source>
        <strain evidence="8">21-0</strain>
    </source>
</reference>